<accession>A0A1U7VWM5</accession>
<organism evidence="2 3">
    <name type="scientific">Nicotiana sylvestris</name>
    <name type="common">Wood tobacco</name>
    <name type="synonym">South American tobacco</name>
    <dbReference type="NCBI Taxonomy" id="4096"/>
    <lineage>
        <taxon>Eukaryota</taxon>
        <taxon>Viridiplantae</taxon>
        <taxon>Streptophyta</taxon>
        <taxon>Embryophyta</taxon>
        <taxon>Tracheophyta</taxon>
        <taxon>Spermatophyta</taxon>
        <taxon>Magnoliopsida</taxon>
        <taxon>eudicotyledons</taxon>
        <taxon>Gunneridae</taxon>
        <taxon>Pentapetalae</taxon>
        <taxon>asterids</taxon>
        <taxon>lamiids</taxon>
        <taxon>Solanales</taxon>
        <taxon>Solanaceae</taxon>
        <taxon>Nicotianoideae</taxon>
        <taxon>Nicotianeae</taxon>
        <taxon>Nicotiana</taxon>
    </lineage>
</organism>
<evidence type="ECO:0000313" key="3">
    <source>
        <dbReference type="RefSeq" id="XP_009766804.1"/>
    </source>
</evidence>
<feature type="domain" description="BRCT" evidence="1">
    <location>
        <begin position="270"/>
        <end position="314"/>
    </location>
</feature>
<keyword evidence="2" id="KW-1185">Reference proteome</keyword>
<dbReference type="PANTHER" id="PTHR34427">
    <property type="entry name" value="DUF4283 DOMAIN PROTEIN"/>
    <property type="match status" value="1"/>
</dbReference>
<dbReference type="OrthoDB" id="1729074at2759"/>
<sequence length="835" mass="95371">MILLSQDIARSSNLSLDDNLCSVVPCSLSSDHLSSPSAAYNHVKDEKQQRFGSTTECATKLQKYSVLDNQVVHGKQLTTPKINREGMHLPVHREVTSLRTYSVLPSNGTSSEKAYCFDTSFSLGRTDVPMLKPVAQMTNKKGNGDDTPRDMNEFTVAMPTNTSSPFILNPGSRRRFQVSKAFQHDFGMGKDRKQTREDQATTVCPKRKRVRFSETETEIQRRKEPKKSHVALKSRQAPKAARNLGLPTSHLESRTQELKKRLTNSCVRVGRRSMFKNIEFLVTGFFRQREKKLEDLIKNYGGIVLSDIPSPSVNRGQRCKGLKTQAVPVVLCSKKIFDDFYFFRGAGNLCLVQISVSFTSTAQLWNSNKDVWFEWVERSSNMMRRSSMGRKAMEWICFVLKEASTDQMNLVKRWKYKEHMTEHFCTRKFNVHGRYMSILSLKGEGRSVIIIPELALNAGWKDIAAKIERFIHQTPKMNPTAPPRITVDNYPYVKAIKESKWQSNTLREAKVSINNGDISVVEPTGSEDSGLLKRCIVGFFGKEINERPTLADIRRWASASWNKAYGVNMYEMTGNMFLFEFPNRFMAEQIMQGEWSWKKFKLHLEWWSHTAGCIPNSQIEETCWIRAMGIPLHLWSQKIFKEIGDLCGGWIATEEETDVKNHLKWARIKIVGDGRKTPNEVGIVRDRIKFFIPIWAERQTRYELNMQENEQCFEIERYLNNQVGCTILQNTDKRKGKCATYTRFEFDESEQLKPCIEEMGGPSYLGAKESTLGDPIPNENLESMPKATLNSCSQLEGGAEIARLEQKAGEQSTNTNMGEDQVGSALEQLKHFSSI</sequence>
<dbReference type="Proteomes" id="UP000189701">
    <property type="component" value="Unplaced"/>
</dbReference>
<dbReference type="PROSITE" id="PS50172">
    <property type="entry name" value="BRCT"/>
    <property type="match status" value="1"/>
</dbReference>
<dbReference type="InterPro" id="IPR025558">
    <property type="entry name" value="DUF4283"/>
</dbReference>
<dbReference type="Pfam" id="PF14111">
    <property type="entry name" value="DUF4283"/>
    <property type="match status" value="1"/>
</dbReference>
<reference evidence="3" key="2">
    <citation type="submission" date="2025-08" db="UniProtKB">
        <authorList>
            <consortium name="RefSeq"/>
        </authorList>
    </citation>
    <scope>IDENTIFICATION</scope>
    <source>
        <tissue evidence="3">Leaf</tissue>
    </source>
</reference>
<name>A0A1U7VWM5_NICSY</name>
<protein>
    <submittedName>
        <fullName evidence="3">Uncharacterized protein LOC104218101</fullName>
    </submittedName>
</protein>
<dbReference type="STRING" id="4096.A0A1U7VWM5"/>
<evidence type="ECO:0000259" key="1">
    <source>
        <dbReference type="PROSITE" id="PS50172"/>
    </source>
</evidence>
<dbReference type="RefSeq" id="XP_009766804.1">
    <property type="nucleotide sequence ID" value="XM_009768502.1"/>
</dbReference>
<gene>
    <name evidence="3" type="primary">LOC104218101</name>
</gene>
<dbReference type="InterPro" id="IPR001357">
    <property type="entry name" value="BRCT_dom"/>
</dbReference>
<proteinExistence type="predicted"/>
<dbReference type="PANTHER" id="PTHR34427:SF16">
    <property type="entry name" value="DUF4283 DOMAIN-CONTAINING PROTEIN"/>
    <property type="match status" value="1"/>
</dbReference>
<evidence type="ECO:0000313" key="2">
    <source>
        <dbReference type="Proteomes" id="UP000189701"/>
    </source>
</evidence>
<reference evidence="2" key="1">
    <citation type="journal article" date="2013" name="Genome Biol.">
        <title>Reference genomes and transcriptomes of Nicotiana sylvestris and Nicotiana tomentosiformis.</title>
        <authorList>
            <person name="Sierro N."/>
            <person name="Battey J.N."/>
            <person name="Ouadi S."/>
            <person name="Bovet L."/>
            <person name="Goepfert S."/>
            <person name="Bakaher N."/>
            <person name="Peitsch M.C."/>
            <person name="Ivanov N.V."/>
        </authorList>
    </citation>
    <scope>NUCLEOTIDE SEQUENCE [LARGE SCALE GENOMIC DNA]</scope>
</reference>
<dbReference type="AlphaFoldDB" id="A0A1U7VWM5"/>